<accession>A0A3S5B056</accession>
<sequence>MWVSVAGVVSQPDIVVNPVATCTDEQFTWCPTERDVGSADVDTVAPHTYHSHSPADRASCHRQLWLRQPAVMC</sequence>
<proteinExistence type="predicted"/>
<evidence type="ECO:0000313" key="1">
    <source>
        <dbReference type="EMBL" id="VEL42040.1"/>
    </source>
</evidence>
<keyword evidence="2" id="KW-1185">Reference proteome</keyword>
<comment type="caution">
    <text evidence="1">The sequence shown here is derived from an EMBL/GenBank/DDBJ whole genome shotgun (WGS) entry which is preliminary data.</text>
</comment>
<dbReference type="AlphaFoldDB" id="A0A3S5B056"/>
<dbReference type="EMBL" id="CAAALY010272301">
    <property type="protein sequence ID" value="VEL42040.1"/>
    <property type="molecule type" value="Genomic_DNA"/>
</dbReference>
<reference evidence="1" key="1">
    <citation type="submission" date="2018-11" db="EMBL/GenBank/DDBJ databases">
        <authorList>
            <consortium name="Pathogen Informatics"/>
        </authorList>
    </citation>
    <scope>NUCLEOTIDE SEQUENCE</scope>
</reference>
<evidence type="ECO:0000313" key="2">
    <source>
        <dbReference type="Proteomes" id="UP000784294"/>
    </source>
</evidence>
<dbReference type="Proteomes" id="UP000784294">
    <property type="component" value="Unassembled WGS sequence"/>
</dbReference>
<protein>
    <submittedName>
        <fullName evidence="1">Uncharacterized protein</fullName>
    </submittedName>
</protein>
<organism evidence="1 2">
    <name type="scientific">Protopolystoma xenopodis</name>
    <dbReference type="NCBI Taxonomy" id="117903"/>
    <lineage>
        <taxon>Eukaryota</taxon>
        <taxon>Metazoa</taxon>
        <taxon>Spiralia</taxon>
        <taxon>Lophotrochozoa</taxon>
        <taxon>Platyhelminthes</taxon>
        <taxon>Monogenea</taxon>
        <taxon>Polyopisthocotylea</taxon>
        <taxon>Polystomatidea</taxon>
        <taxon>Polystomatidae</taxon>
        <taxon>Protopolystoma</taxon>
    </lineage>
</organism>
<name>A0A3S5B056_9PLAT</name>
<gene>
    <name evidence="1" type="ORF">PXEA_LOCUS35480</name>
</gene>